<gene>
    <name evidence="1" type="ORF">FHS81_000510</name>
</gene>
<dbReference type="Proteomes" id="UP000537592">
    <property type="component" value="Unassembled WGS sequence"/>
</dbReference>
<accession>A0A7W5Z2F0</accession>
<evidence type="ECO:0000313" key="2">
    <source>
        <dbReference type="Proteomes" id="UP000537592"/>
    </source>
</evidence>
<dbReference type="RefSeq" id="WP_183750448.1">
    <property type="nucleotide sequence ID" value="NZ_JACICC010000001.1"/>
</dbReference>
<name>A0A7W5Z2F0_9HYPH</name>
<reference evidence="1 2" key="1">
    <citation type="submission" date="2020-08" db="EMBL/GenBank/DDBJ databases">
        <title>Genomic Encyclopedia of Type Strains, Phase IV (KMG-IV): sequencing the most valuable type-strain genomes for metagenomic binning, comparative biology and taxonomic classification.</title>
        <authorList>
            <person name="Goeker M."/>
        </authorList>
    </citation>
    <scope>NUCLEOTIDE SEQUENCE [LARGE SCALE GENOMIC DNA]</scope>
    <source>
        <strain evidence="1 2">DSM 28760</strain>
    </source>
</reference>
<organism evidence="1 2">
    <name type="scientific">Pseudochelatococcus contaminans</name>
    <dbReference type="NCBI Taxonomy" id="1538103"/>
    <lineage>
        <taxon>Bacteria</taxon>
        <taxon>Pseudomonadati</taxon>
        <taxon>Pseudomonadota</taxon>
        <taxon>Alphaproteobacteria</taxon>
        <taxon>Hyphomicrobiales</taxon>
        <taxon>Chelatococcaceae</taxon>
        <taxon>Pseudochelatococcus</taxon>
    </lineage>
</organism>
<keyword evidence="2" id="KW-1185">Reference proteome</keyword>
<sequence>MTNDACGQVCLQYWSAIREARPENAIEFQTLDDAIAFAMTQSPGNREIAWIRDAEGNILLPPRIAMLWEIRRRAA</sequence>
<protein>
    <submittedName>
        <fullName evidence="1">Uncharacterized protein</fullName>
    </submittedName>
</protein>
<dbReference type="EMBL" id="JACICC010000001">
    <property type="protein sequence ID" value="MBB3808456.1"/>
    <property type="molecule type" value="Genomic_DNA"/>
</dbReference>
<proteinExistence type="predicted"/>
<comment type="caution">
    <text evidence="1">The sequence shown here is derived from an EMBL/GenBank/DDBJ whole genome shotgun (WGS) entry which is preliminary data.</text>
</comment>
<evidence type="ECO:0000313" key="1">
    <source>
        <dbReference type="EMBL" id="MBB3808456.1"/>
    </source>
</evidence>
<dbReference type="AlphaFoldDB" id="A0A7W5Z2F0"/>